<comment type="caution">
    <text evidence="5">The sequence shown here is derived from an EMBL/GenBank/DDBJ whole genome shotgun (WGS) entry which is preliminary data.</text>
</comment>
<dbReference type="PROSITE" id="PS51123">
    <property type="entry name" value="OMPA_2"/>
    <property type="match status" value="1"/>
</dbReference>
<evidence type="ECO:0000256" key="2">
    <source>
        <dbReference type="PROSITE-ProRule" id="PRU00473"/>
    </source>
</evidence>
<evidence type="ECO:0000313" key="6">
    <source>
        <dbReference type="Proteomes" id="UP000239480"/>
    </source>
</evidence>
<dbReference type="AlphaFoldDB" id="A0A2T0RPL3"/>
<dbReference type="InterPro" id="IPR036737">
    <property type="entry name" value="OmpA-like_sf"/>
</dbReference>
<dbReference type="Gene3D" id="3.40.190.10">
    <property type="entry name" value="Periplasmic binding protein-like II"/>
    <property type="match status" value="2"/>
</dbReference>
<keyword evidence="1 3" id="KW-0732">Signal</keyword>
<evidence type="ECO:0000259" key="4">
    <source>
        <dbReference type="PROSITE" id="PS51123"/>
    </source>
</evidence>
<accession>A0A2T0RPL3</accession>
<organism evidence="5 6">
    <name type="scientific">Aliiruegeria haliotis</name>
    <dbReference type="NCBI Taxonomy" id="1280846"/>
    <lineage>
        <taxon>Bacteria</taxon>
        <taxon>Pseudomonadati</taxon>
        <taxon>Pseudomonadota</taxon>
        <taxon>Alphaproteobacteria</taxon>
        <taxon>Rhodobacterales</taxon>
        <taxon>Roseobacteraceae</taxon>
        <taxon>Aliiruegeria</taxon>
    </lineage>
</organism>
<name>A0A2T0RPL3_9RHOB</name>
<dbReference type="Proteomes" id="UP000239480">
    <property type="component" value="Unassembled WGS sequence"/>
</dbReference>
<reference evidence="5 6" key="1">
    <citation type="submission" date="2018-03" db="EMBL/GenBank/DDBJ databases">
        <title>Genomic Encyclopedia of Archaeal and Bacterial Type Strains, Phase II (KMG-II): from individual species to whole genera.</title>
        <authorList>
            <person name="Goeker M."/>
        </authorList>
    </citation>
    <scope>NUCLEOTIDE SEQUENCE [LARGE SCALE GENOMIC DNA]</scope>
    <source>
        <strain evidence="5 6">DSM 29328</strain>
    </source>
</reference>
<evidence type="ECO:0000256" key="3">
    <source>
        <dbReference type="SAM" id="SignalP"/>
    </source>
</evidence>
<sequence length="520" mass="55722">MISRSKRAAVFAALLLFTGSSVAAQDIVLESRDGALALEGMLLGYDGEFYRISTEYGVLTVDGQGVTCDGPGCPDLTTYVADIRISGARAMGEVLLPSLIEGYGLQEGLRPRRVIADNDTFRIDLTDPGAGRVLARFHFALSTTSDGFADLASDSADLVMAVREVRPEEVARARDAGVGDLSAPRRTRTVALDALVPVVAAASPLTSLAPDVLAAIWSGEIDDWAALELEAGPIELHEIDSDTGFAEGFADRLLEQAGQTGTVSVRHHGTAATLVDTVAPDPWALGLTRFSEIGNARPLALTAPCGRILRATTASLKSEDYPLATPLLLYTPERRLPLPAREFLSWLTTPAAERVVRRAGFVDQVPDSTTLSGQGDRLANAVLAAGEEVSLADLQEMVRQMTGTRRLSTTFRFRNGTAQLDPQSESNVDRLARDLEAGVHDGRELVLAGFSDGEGPAPANLRLAADRAEAVARALREAAPVTDWSRVTLMTAAFGEAMPLACDDTEWGRRTNRRVEVWMR</sequence>
<dbReference type="InterPro" id="IPR006665">
    <property type="entry name" value="OmpA-like"/>
</dbReference>
<keyword evidence="6" id="KW-1185">Reference proteome</keyword>
<feature type="chain" id="PRO_5015554028" evidence="3">
    <location>
        <begin position="24"/>
        <end position="520"/>
    </location>
</feature>
<dbReference type="GO" id="GO:0016020">
    <property type="term" value="C:membrane"/>
    <property type="evidence" value="ECO:0007669"/>
    <property type="project" value="UniProtKB-UniRule"/>
</dbReference>
<dbReference type="InterPro" id="IPR050811">
    <property type="entry name" value="Phosphate_ABC_transporter"/>
</dbReference>
<dbReference type="PANTHER" id="PTHR30570:SF1">
    <property type="entry name" value="PHOSPHATE-BINDING PROTEIN PSTS"/>
    <property type="match status" value="1"/>
</dbReference>
<proteinExistence type="predicted"/>
<dbReference type="PANTHER" id="PTHR30570">
    <property type="entry name" value="PERIPLASMIC PHOSPHATE BINDING COMPONENT OF PHOSPHATE ABC TRANSPORTER"/>
    <property type="match status" value="1"/>
</dbReference>
<dbReference type="CDD" id="cd07185">
    <property type="entry name" value="OmpA_C-like"/>
    <property type="match status" value="1"/>
</dbReference>
<feature type="signal peptide" evidence="3">
    <location>
        <begin position="1"/>
        <end position="23"/>
    </location>
</feature>
<dbReference type="Pfam" id="PF12849">
    <property type="entry name" value="PBP_like_2"/>
    <property type="match status" value="1"/>
</dbReference>
<evidence type="ECO:0000256" key="1">
    <source>
        <dbReference type="ARBA" id="ARBA00022729"/>
    </source>
</evidence>
<dbReference type="SUPFAM" id="SSF53850">
    <property type="entry name" value="Periplasmic binding protein-like II"/>
    <property type="match status" value="1"/>
</dbReference>
<dbReference type="SUPFAM" id="SSF103088">
    <property type="entry name" value="OmpA-like"/>
    <property type="match status" value="1"/>
</dbReference>
<feature type="domain" description="OmpA-like" evidence="4">
    <location>
        <begin position="400"/>
        <end position="520"/>
    </location>
</feature>
<dbReference type="Gene3D" id="3.30.1330.60">
    <property type="entry name" value="OmpA-like domain"/>
    <property type="match status" value="1"/>
</dbReference>
<dbReference type="InterPro" id="IPR024370">
    <property type="entry name" value="PBP_domain"/>
</dbReference>
<evidence type="ECO:0000313" key="5">
    <source>
        <dbReference type="EMBL" id="PRY23050.1"/>
    </source>
</evidence>
<protein>
    <submittedName>
        <fullName evidence="5">Phosphate ABC transporter substrate-binding protein (PhoT family)</fullName>
    </submittedName>
</protein>
<dbReference type="OrthoDB" id="9790048at2"/>
<dbReference type="Pfam" id="PF00691">
    <property type="entry name" value="OmpA"/>
    <property type="match status" value="1"/>
</dbReference>
<gene>
    <name evidence="5" type="ORF">CLV78_105102</name>
</gene>
<dbReference type="EMBL" id="PVTD01000005">
    <property type="protein sequence ID" value="PRY23050.1"/>
    <property type="molecule type" value="Genomic_DNA"/>
</dbReference>
<keyword evidence="2" id="KW-0472">Membrane</keyword>